<name>A0A381YTG4_9ZZZZ</name>
<dbReference type="InterPro" id="IPR013752">
    <property type="entry name" value="KPA_reductase"/>
</dbReference>
<dbReference type="GO" id="GO:0050661">
    <property type="term" value="F:NADP binding"/>
    <property type="evidence" value="ECO:0007669"/>
    <property type="project" value="TreeGrafter"/>
</dbReference>
<comment type="similarity">
    <text evidence="1">Belongs to the ketopantoate reductase family.</text>
</comment>
<dbReference type="GO" id="GO:0015940">
    <property type="term" value="P:pantothenate biosynthetic process"/>
    <property type="evidence" value="ECO:0007669"/>
    <property type="project" value="InterPro"/>
</dbReference>
<dbReference type="InterPro" id="IPR003710">
    <property type="entry name" value="ApbA"/>
</dbReference>
<evidence type="ECO:0000256" key="4">
    <source>
        <dbReference type="ARBA" id="ARBA00023002"/>
    </source>
</evidence>
<dbReference type="InterPro" id="IPR013328">
    <property type="entry name" value="6PGD_dom2"/>
</dbReference>
<reference evidence="8" key="1">
    <citation type="submission" date="2018-05" db="EMBL/GenBank/DDBJ databases">
        <authorList>
            <person name="Lanie J.A."/>
            <person name="Ng W.-L."/>
            <person name="Kazmierczak K.M."/>
            <person name="Andrzejewski T.M."/>
            <person name="Davidsen T.M."/>
            <person name="Wayne K.J."/>
            <person name="Tettelin H."/>
            <person name="Glass J.I."/>
            <person name="Rusch D."/>
            <person name="Podicherti R."/>
            <person name="Tsui H.-C.T."/>
            <person name="Winkler M.E."/>
        </authorList>
    </citation>
    <scope>NUCLEOTIDE SEQUENCE</scope>
</reference>
<dbReference type="Pfam" id="PF08546">
    <property type="entry name" value="ApbA_C"/>
    <property type="match status" value="1"/>
</dbReference>
<feature type="domain" description="Ketopantoate reductase C-terminal" evidence="7">
    <location>
        <begin position="210"/>
        <end position="333"/>
    </location>
</feature>
<dbReference type="InterPro" id="IPR013332">
    <property type="entry name" value="KPR_N"/>
</dbReference>
<keyword evidence="4" id="KW-0560">Oxidoreductase</keyword>
<dbReference type="FunFam" id="1.10.1040.10:FF:000017">
    <property type="entry name" value="2-dehydropantoate 2-reductase"/>
    <property type="match status" value="1"/>
</dbReference>
<keyword evidence="3" id="KW-0521">NADP</keyword>
<proteinExistence type="inferred from homology"/>
<dbReference type="InterPro" id="IPR036291">
    <property type="entry name" value="NAD(P)-bd_dom_sf"/>
</dbReference>
<dbReference type="GO" id="GO:0005737">
    <property type="term" value="C:cytoplasm"/>
    <property type="evidence" value="ECO:0007669"/>
    <property type="project" value="TreeGrafter"/>
</dbReference>
<evidence type="ECO:0000256" key="3">
    <source>
        <dbReference type="ARBA" id="ARBA00022857"/>
    </source>
</evidence>
<dbReference type="GO" id="GO:0008677">
    <property type="term" value="F:2-dehydropantoate 2-reductase activity"/>
    <property type="evidence" value="ECO:0007669"/>
    <property type="project" value="UniProtKB-EC"/>
</dbReference>
<dbReference type="SUPFAM" id="SSF51735">
    <property type="entry name" value="NAD(P)-binding Rossmann-fold domains"/>
    <property type="match status" value="1"/>
</dbReference>
<accession>A0A381YTG4</accession>
<protein>
    <recommendedName>
        <fullName evidence="2">2-dehydropantoate 2-reductase</fullName>
        <ecNumber evidence="2">1.1.1.169</ecNumber>
    </recommendedName>
    <alternativeName>
        <fullName evidence="5">Ketopantoate reductase</fullName>
    </alternativeName>
</protein>
<dbReference type="Gene3D" id="3.40.50.720">
    <property type="entry name" value="NAD(P)-binding Rossmann-like Domain"/>
    <property type="match status" value="1"/>
</dbReference>
<organism evidence="8">
    <name type="scientific">marine metagenome</name>
    <dbReference type="NCBI Taxonomy" id="408172"/>
    <lineage>
        <taxon>unclassified sequences</taxon>
        <taxon>metagenomes</taxon>
        <taxon>ecological metagenomes</taxon>
    </lineage>
</organism>
<evidence type="ECO:0000259" key="7">
    <source>
        <dbReference type="Pfam" id="PF08546"/>
    </source>
</evidence>
<dbReference type="Pfam" id="PF02558">
    <property type="entry name" value="ApbA"/>
    <property type="match status" value="1"/>
</dbReference>
<dbReference type="AlphaFoldDB" id="A0A381YTG4"/>
<evidence type="ECO:0000256" key="1">
    <source>
        <dbReference type="ARBA" id="ARBA00007870"/>
    </source>
</evidence>
<dbReference type="PANTHER" id="PTHR43765:SF2">
    <property type="entry name" value="2-DEHYDROPANTOATE 2-REDUCTASE"/>
    <property type="match status" value="1"/>
</dbReference>
<dbReference type="InterPro" id="IPR008927">
    <property type="entry name" value="6-PGluconate_DH-like_C_sf"/>
</dbReference>
<evidence type="ECO:0000256" key="2">
    <source>
        <dbReference type="ARBA" id="ARBA00013014"/>
    </source>
</evidence>
<gene>
    <name evidence="8" type="ORF">METZ01_LOCUS133180</name>
</gene>
<sequence length="335" mass="35601">MLASTIISGNTSRVTVWTYAEDLLAQRINSIKGVYKLRFLVFGAGALGSVVAARLASIHEVSLIGRKDHVDAINECGLRVTGHTEVLQKKIDAGANLAAIDGVPPDAILITVKAYDTRSAVRALASYWNKSIFVSLQNGLGNEEAIAEHATKVLGAVINQGATFIGPGEVFHAGSAEIDFGPVAGTTNEDAETIAAAFREVGFPAQAKRDIREKIWAKVVLNAAVNPLTALLRKRTGELVENKALEPVLELIVKESVTIAAASGVKLDETKILDKIVAVAKATSDNKSSMLQDLEKGHRTEIDAINGELIARARAHGITCPVNELFANMIHAAEA</sequence>
<dbReference type="InterPro" id="IPR050838">
    <property type="entry name" value="Ketopantoate_reductase"/>
</dbReference>
<dbReference type="NCBIfam" id="TIGR00745">
    <property type="entry name" value="apbA_panE"/>
    <property type="match status" value="1"/>
</dbReference>
<dbReference type="EC" id="1.1.1.169" evidence="2"/>
<dbReference type="Gene3D" id="1.10.1040.10">
    <property type="entry name" value="N-(1-d-carboxylethyl)-l-norvaline Dehydrogenase, domain 2"/>
    <property type="match status" value="1"/>
</dbReference>
<dbReference type="EMBL" id="UINC01019021">
    <property type="protein sequence ID" value="SVA80326.1"/>
    <property type="molecule type" value="Genomic_DNA"/>
</dbReference>
<feature type="domain" description="Ketopantoate reductase N-terminal" evidence="6">
    <location>
        <begin position="40"/>
        <end position="184"/>
    </location>
</feature>
<evidence type="ECO:0000313" key="8">
    <source>
        <dbReference type="EMBL" id="SVA80326.1"/>
    </source>
</evidence>
<dbReference type="PANTHER" id="PTHR43765">
    <property type="entry name" value="2-DEHYDROPANTOATE 2-REDUCTASE-RELATED"/>
    <property type="match status" value="1"/>
</dbReference>
<evidence type="ECO:0000259" key="6">
    <source>
        <dbReference type="Pfam" id="PF02558"/>
    </source>
</evidence>
<evidence type="ECO:0000256" key="5">
    <source>
        <dbReference type="ARBA" id="ARBA00032024"/>
    </source>
</evidence>
<dbReference type="SUPFAM" id="SSF48179">
    <property type="entry name" value="6-phosphogluconate dehydrogenase C-terminal domain-like"/>
    <property type="match status" value="1"/>
</dbReference>